<sequence length="210" mass="24391">MTTFHPFPRLPPELRLRIWGLTVEPRTVDFRIANPERTMGFRIDTINGTPNNVVQLRSSTPRPATLQACREARNHLSSGEGRRELHEQVFCDLVPPTSACAPPPHLNNPNYDEAPEPSPLKKNHHHRRYIYLHLPLDTLDIGTTFFHDFFLFLRPLPLLLPRFPPLFFPPLPPLWRSLPHGPPRLKSHPPQVHPHFRGRVRRQMGDQKRS</sequence>
<dbReference type="Proteomes" id="UP001303222">
    <property type="component" value="Unassembled WGS sequence"/>
</dbReference>
<gene>
    <name evidence="3" type="ORF">QBC32DRAFT_379537</name>
</gene>
<dbReference type="AlphaFoldDB" id="A0AAN6SIY7"/>
<dbReference type="PANTHER" id="PTHR35910:SF1">
    <property type="entry name" value="2EXR DOMAIN-CONTAINING PROTEIN"/>
    <property type="match status" value="1"/>
</dbReference>
<evidence type="ECO:0000259" key="2">
    <source>
        <dbReference type="Pfam" id="PF20150"/>
    </source>
</evidence>
<organism evidence="3 4">
    <name type="scientific">Pseudoneurospora amorphoporcata</name>
    <dbReference type="NCBI Taxonomy" id="241081"/>
    <lineage>
        <taxon>Eukaryota</taxon>
        <taxon>Fungi</taxon>
        <taxon>Dikarya</taxon>
        <taxon>Ascomycota</taxon>
        <taxon>Pezizomycotina</taxon>
        <taxon>Sordariomycetes</taxon>
        <taxon>Sordariomycetidae</taxon>
        <taxon>Sordariales</taxon>
        <taxon>Sordariaceae</taxon>
        <taxon>Pseudoneurospora</taxon>
    </lineage>
</organism>
<name>A0AAN6SIY7_9PEZI</name>
<keyword evidence="4" id="KW-1185">Reference proteome</keyword>
<evidence type="ECO:0000313" key="4">
    <source>
        <dbReference type="Proteomes" id="UP001303222"/>
    </source>
</evidence>
<accession>A0AAN6SIY7</accession>
<dbReference type="InterPro" id="IPR045518">
    <property type="entry name" value="2EXR"/>
</dbReference>
<comment type="caution">
    <text evidence="3">The sequence shown here is derived from an EMBL/GenBank/DDBJ whole genome shotgun (WGS) entry which is preliminary data.</text>
</comment>
<dbReference type="Pfam" id="PF20150">
    <property type="entry name" value="2EXR"/>
    <property type="match status" value="1"/>
</dbReference>
<reference evidence="3" key="1">
    <citation type="journal article" date="2023" name="Mol. Phylogenet. Evol.">
        <title>Genome-scale phylogeny and comparative genomics of the fungal order Sordariales.</title>
        <authorList>
            <person name="Hensen N."/>
            <person name="Bonometti L."/>
            <person name="Westerberg I."/>
            <person name="Brannstrom I.O."/>
            <person name="Guillou S."/>
            <person name="Cros-Aarteil S."/>
            <person name="Calhoun S."/>
            <person name="Haridas S."/>
            <person name="Kuo A."/>
            <person name="Mondo S."/>
            <person name="Pangilinan J."/>
            <person name="Riley R."/>
            <person name="LaButti K."/>
            <person name="Andreopoulos B."/>
            <person name="Lipzen A."/>
            <person name="Chen C."/>
            <person name="Yan M."/>
            <person name="Daum C."/>
            <person name="Ng V."/>
            <person name="Clum A."/>
            <person name="Steindorff A."/>
            <person name="Ohm R.A."/>
            <person name="Martin F."/>
            <person name="Silar P."/>
            <person name="Natvig D.O."/>
            <person name="Lalanne C."/>
            <person name="Gautier V."/>
            <person name="Ament-Velasquez S.L."/>
            <person name="Kruys A."/>
            <person name="Hutchinson M.I."/>
            <person name="Powell A.J."/>
            <person name="Barry K."/>
            <person name="Miller A.N."/>
            <person name="Grigoriev I.V."/>
            <person name="Debuchy R."/>
            <person name="Gladieux P."/>
            <person name="Hiltunen Thoren M."/>
            <person name="Johannesson H."/>
        </authorList>
    </citation>
    <scope>NUCLEOTIDE SEQUENCE</scope>
    <source>
        <strain evidence="3">CBS 626.80</strain>
    </source>
</reference>
<evidence type="ECO:0000313" key="3">
    <source>
        <dbReference type="EMBL" id="KAK3955370.1"/>
    </source>
</evidence>
<feature type="domain" description="2EXR" evidence="2">
    <location>
        <begin position="4"/>
        <end position="112"/>
    </location>
</feature>
<protein>
    <recommendedName>
        <fullName evidence="2">2EXR domain-containing protein</fullName>
    </recommendedName>
</protein>
<dbReference type="PANTHER" id="PTHR35910">
    <property type="entry name" value="2EXR DOMAIN-CONTAINING PROTEIN"/>
    <property type="match status" value="1"/>
</dbReference>
<proteinExistence type="predicted"/>
<evidence type="ECO:0000256" key="1">
    <source>
        <dbReference type="SAM" id="MobiDB-lite"/>
    </source>
</evidence>
<dbReference type="EMBL" id="MU859077">
    <property type="protein sequence ID" value="KAK3955370.1"/>
    <property type="molecule type" value="Genomic_DNA"/>
</dbReference>
<feature type="region of interest" description="Disordered" evidence="1">
    <location>
        <begin position="182"/>
        <end position="210"/>
    </location>
</feature>
<reference evidence="3" key="2">
    <citation type="submission" date="2023-06" db="EMBL/GenBank/DDBJ databases">
        <authorList>
            <consortium name="Lawrence Berkeley National Laboratory"/>
            <person name="Mondo S.J."/>
            <person name="Hensen N."/>
            <person name="Bonometti L."/>
            <person name="Westerberg I."/>
            <person name="Brannstrom I.O."/>
            <person name="Guillou S."/>
            <person name="Cros-Aarteil S."/>
            <person name="Calhoun S."/>
            <person name="Haridas S."/>
            <person name="Kuo A."/>
            <person name="Pangilinan J."/>
            <person name="Riley R."/>
            <person name="Labutti K."/>
            <person name="Andreopoulos B."/>
            <person name="Lipzen A."/>
            <person name="Chen C."/>
            <person name="Yanf M."/>
            <person name="Daum C."/>
            <person name="Ng V."/>
            <person name="Clum A."/>
            <person name="Steindorff A."/>
            <person name="Ohm R."/>
            <person name="Martin F."/>
            <person name="Silar P."/>
            <person name="Natvig D."/>
            <person name="Lalanne C."/>
            <person name="Gautier V."/>
            <person name="Ament-Velasquez S.L."/>
            <person name="Kruys A."/>
            <person name="Hutchinson M.I."/>
            <person name="Powell A.J."/>
            <person name="Barry K."/>
            <person name="Miller A.N."/>
            <person name="Grigoriev I.V."/>
            <person name="Debuchy R."/>
            <person name="Gladieux P."/>
            <person name="Thoren M.H."/>
            <person name="Johannesson H."/>
        </authorList>
    </citation>
    <scope>NUCLEOTIDE SEQUENCE</scope>
    <source>
        <strain evidence="3">CBS 626.80</strain>
    </source>
</reference>